<dbReference type="Proteomes" id="UP001287282">
    <property type="component" value="Unassembled WGS sequence"/>
</dbReference>
<sequence length="154" mass="17612">MSDKIKVLEEKIERVEQTILSLEVSVSMMAGEINRVNEKVMVTENEYKELEDKTKVLDVTANGLQRQRNSQGQNQELKKIRTSNEPNIRGSFQFTDDELSIIYRAVFFESKNYEEVDANGYLGNATSTILSKIANYNKVIADPFYVSHHLSKAD</sequence>
<evidence type="ECO:0000313" key="2">
    <source>
        <dbReference type="EMBL" id="MDV2683791.1"/>
    </source>
</evidence>
<comment type="caution">
    <text evidence="3">The sequence shown here is derived from an EMBL/GenBank/DDBJ whole genome shotgun (WGS) entry which is preliminary data.</text>
</comment>
<accession>A0ABU3X7I4</accession>
<evidence type="ECO:0000256" key="1">
    <source>
        <dbReference type="SAM" id="Coils"/>
    </source>
</evidence>
<organism evidence="3 4">
    <name type="scientific">Alkalihalophilus lindianensis</name>
    <dbReference type="NCBI Taxonomy" id="1630542"/>
    <lineage>
        <taxon>Bacteria</taxon>
        <taxon>Bacillati</taxon>
        <taxon>Bacillota</taxon>
        <taxon>Bacilli</taxon>
        <taxon>Bacillales</taxon>
        <taxon>Bacillaceae</taxon>
        <taxon>Alkalihalophilus</taxon>
    </lineage>
</organism>
<evidence type="ECO:0000313" key="4">
    <source>
        <dbReference type="Proteomes" id="UP001287282"/>
    </source>
</evidence>
<evidence type="ECO:0000313" key="3">
    <source>
        <dbReference type="EMBL" id="MDV2683857.1"/>
    </source>
</evidence>
<keyword evidence="1" id="KW-0175">Coiled coil</keyword>
<dbReference type="EMBL" id="JAWJBA010000001">
    <property type="protein sequence ID" value="MDV2683791.1"/>
    <property type="molecule type" value="Genomic_DNA"/>
</dbReference>
<name>A0ABU3X7I4_9BACI</name>
<dbReference type="RefSeq" id="WP_317121086.1">
    <property type="nucleotide sequence ID" value="NZ_JAWJBA010000001.1"/>
</dbReference>
<reference evidence="3 4" key="1">
    <citation type="submission" date="2023-10" db="EMBL/GenBank/DDBJ databases">
        <title>Screening of Alkalihalobacillus lindianensis BZ-TG-R113 and Its Alleviation of Salt Stress on Rapeseed Growth.</title>
        <authorList>
            <person name="Zhao B."/>
            <person name="Guo T."/>
        </authorList>
    </citation>
    <scope>NUCLEOTIDE SEQUENCE [LARGE SCALE GENOMIC DNA]</scope>
    <source>
        <strain evidence="3 4">BZ-TG-R113</strain>
    </source>
</reference>
<protein>
    <submittedName>
        <fullName evidence="3">Uncharacterized protein</fullName>
    </submittedName>
</protein>
<gene>
    <name evidence="2" type="ORF">RYX56_05300</name>
    <name evidence="3" type="ORF">RYX56_05640</name>
</gene>
<keyword evidence="4" id="KW-1185">Reference proteome</keyword>
<proteinExistence type="predicted"/>
<dbReference type="EMBL" id="JAWJBA010000001">
    <property type="protein sequence ID" value="MDV2683857.1"/>
    <property type="molecule type" value="Genomic_DNA"/>
</dbReference>
<feature type="coiled-coil region" evidence="1">
    <location>
        <begin position="5"/>
        <end position="53"/>
    </location>
</feature>